<reference evidence="1" key="1">
    <citation type="submission" date="2022-02" db="EMBL/GenBank/DDBJ databases">
        <title>Vibrio sp. nov., a new bacterium isolated from Bohai sea, China.</title>
        <authorList>
            <person name="Yuan Y."/>
        </authorList>
    </citation>
    <scope>NUCLEOTIDE SEQUENCE</scope>
    <source>
        <strain evidence="1">DBSS07</strain>
    </source>
</reference>
<keyword evidence="2" id="KW-1185">Reference proteome</keyword>
<name>A0A9X3CII4_9VIBR</name>
<sequence length="313" mass="36054">MHQVALLIPYYGKLPNYFPFYLNSLAGNEQLQVIFITDIEMPSPLPSNFQVLGMSQQALINKIEQTLSIQTNITKPGKLCDFRPAFGDIFSYELQGYSHWATGDIDVIYGDVFHQLPNDWAQFDTISMLPHWMSGSLSIFKNIAKVNELYKKSVAWREILESSKHFAFDECHGLYKQLRSGANIFDLDQKHSLTYLVKAAHEQGEINAYFSERVIKEKIFDGERVHVSQKRISQQDGREFSYYHLISEKGLASFTIPEWGEIPNQYIIDRNGFHFSEDYGSTLYTLKNKFRGNYQNFKGLSSKVLNKALKLAS</sequence>
<dbReference type="InterPro" id="IPR046733">
    <property type="entry name" value="DUF6625"/>
</dbReference>
<gene>
    <name evidence="1" type="ORF">MD483_19805</name>
</gene>
<accession>A0A9X3CII4</accession>
<comment type="caution">
    <text evidence="1">The sequence shown here is derived from an EMBL/GenBank/DDBJ whole genome shotgun (WGS) entry which is preliminary data.</text>
</comment>
<dbReference type="Pfam" id="PF20330">
    <property type="entry name" value="DUF6625"/>
    <property type="match status" value="1"/>
</dbReference>
<dbReference type="EMBL" id="JAKRRX010000173">
    <property type="protein sequence ID" value="MCW8336059.1"/>
    <property type="molecule type" value="Genomic_DNA"/>
</dbReference>
<proteinExistence type="predicted"/>
<evidence type="ECO:0000313" key="2">
    <source>
        <dbReference type="Proteomes" id="UP001155586"/>
    </source>
</evidence>
<protein>
    <submittedName>
        <fullName evidence="1">Uncharacterized protein</fullName>
    </submittedName>
</protein>
<organism evidence="1 2">
    <name type="scientific">Vibrio paucivorans</name>
    <dbReference type="NCBI Taxonomy" id="2829489"/>
    <lineage>
        <taxon>Bacteria</taxon>
        <taxon>Pseudomonadati</taxon>
        <taxon>Pseudomonadota</taxon>
        <taxon>Gammaproteobacteria</taxon>
        <taxon>Vibrionales</taxon>
        <taxon>Vibrionaceae</taxon>
        <taxon>Vibrio</taxon>
    </lineage>
</organism>
<dbReference type="RefSeq" id="WP_265689124.1">
    <property type="nucleotide sequence ID" value="NZ_JAKRRX010000173.1"/>
</dbReference>
<evidence type="ECO:0000313" key="1">
    <source>
        <dbReference type="EMBL" id="MCW8336059.1"/>
    </source>
</evidence>
<dbReference type="Proteomes" id="UP001155586">
    <property type="component" value="Unassembled WGS sequence"/>
</dbReference>
<dbReference type="AlphaFoldDB" id="A0A9X3CII4"/>